<evidence type="ECO:0000256" key="1">
    <source>
        <dbReference type="ARBA" id="ARBA00044940"/>
    </source>
</evidence>
<dbReference type="Gene3D" id="3.40.50.300">
    <property type="entry name" value="P-loop containing nucleotide triphosphate hydrolases"/>
    <property type="match status" value="1"/>
</dbReference>
<dbReference type="SUPFAM" id="SSF51294">
    <property type="entry name" value="Hedgehog/intein (Hint) domain"/>
    <property type="match status" value="1"/>
</dbReference>
<dbReference type="InterPro" id="IPR036844">
    <property type="entry name" value="Hint_dom_sf"/>
</dbReference>
<dbReference type="PANTHER" id="PTHR12873">
    <property type="entry name" value="T7-LIKE MITOCHONDRIAL DNA HELICASE"/>
    <property type="match status" value="1"/>
</dbReference>
<comment type="function">
    <text evidence="1">The intein is an endonuclease.</text>
</comment>
<sequence length="965" mass="108618">MTPNELSEKLWDNAERVAKYLMPKGHLEGKEWCVGNTNGDAGKSLKINIGGKKTWADFASGDSGDLLDLWVLVRNCQLHDAMREAKEFLGLKDNDHHFEAKKKTFSRPTKKGVKKASNCYDYLATRGITRETADLFRVSDAVIWHHDENREIPAIAFPYIRDGELLQVKRIGTERPNGKKLIMAEADCEPCLFGWQALDKSTRLVILCEGEIDCMTFTQLGYDALSVPFGGGKGAKQQWIEYEYHNLDRFQEIWLCLDNDDVGREAAKEIARRLGEHRCRLVELPHKDINDCLMSGMDSESILEYMERAKFFDPDELCSAGDLLQETIEAFEHRDIGLFTSPWTSLNRNFKFRAGELTLVNGTNGHGKACPLSEPILLADGSWATHGSVKIGDKVASVDGKASTVTGVFPQGIREVYRVTFEDGRYVDCAGDHLWEVTSRGFTKGEKQRVIDTLELKRLSETKRHKNGVRVPEITGDFGSQSEPLAWVIGALLGDGGLSNGSVKFTNVEPYMIERMAAELADYNMIGDGKDWLISTARGKPNQLMETLRGYGLMGCTSKNKFIPEVFFFANKSTRINILCGLLETDGYVEKDGTLVFTSASVELRDGVVKLVRSLGGACRTRVKTGVTYTYKGEKRKGLDSYEARIRLSREAREAVRSPRISARLTAHRFEGCGVFVRSVERIGEEDCLCIMVDHPRHLYVTRDYIATHNTELVGHIVVSAMSQGVRTCIASLELKPGKMLARLTRQTICTASPKREEIIMTNEWFSDRLWVFKLTGTAKAGRLLEIFAYARRRYGIELFVIDNLAKCGLDEDNYTGQKDFIDALCDFKNEHNCHVLLVTHSRKTNEAIPTGKMDVKGTGALTDMPDNVMAVWRNIPRERALRKAERMGHESLDKDEQASVDMPASMIRLLKQREGEGWLGDISTTFDERSHQFLEGESKPYNYLAGQLQSELDLEWEASNVTRC</sequence>
<gene>
    <name evidence="4" type="ORF">G8W61_003640</name>
</gene>
<dbReference type="AlphaFoldDB" id="A0A759YHX4"/>
<dbReference type="SUPFAM" id="SSF52540">
    <property type="entry name" value="P-loop containing nucleoside triphosphate hydrolases"/>
    <property type="match status" value="1"/>
</dbReference>
<dbReference type="Gene3D" id="3.40.1360.10">
    <property type="match status" value="1"/>
</dbReference>
<feature type="domain" description="SF4 helicase" evidence="3">
    <location>
        <begin position="711"/>
        <end position="941"/>
    </location>
</feature>
<dbReference type="CDD" id="cd01029">
    <property type="entry name" value="TOPRIM_primases"/>
    <property type="match status" value="1"/>
</dbReference>
<dbReference type="PROSITE" id="PS50819">
    <property type="entry name" value="INTEIN_ENDONUCLEASE"/>
    <property type="match status" value="1"/>
</dbReference>
<comment type="caution">
    <text evidence="4">The sequence shown here is derived from an EMBL/GenBank/DDBJ whole genome shotgun (WGS) entry which is preliminary data.</text>
</comment>
<feature type="domain" description="DOD-type homing endonuclease" evidence="2">
    <location>
        <begin position="488"/>
        <end position="617"/>
    </location>
</feature>
<organism evidence="4">
    <name type="scientific">Salmonella enterica</name>
    <name type="common">Salmonella choleraesuis</name>
    <dbReference type="NCBI Taxonomy" id="28901"/>
    <lineage>
        <taxon>Bacteria</taxon>
        <taxon>Pseudomonadati</taxon>
        <taxon>Pseudomonadota</taxon>
        <taxon>Gammaproteobacteria</taxon>
        <taxon>Enterobacterales</taxon>
        <taxon>Enterobacteriaceae</taxon>
        <taxon>Salmonella</taxon>
    </lineage>
</organism>
<dbReference type="SUPFAM" id="SSF56731">
    <property type="entry name" value="DNA primase core"/>
    <property type="match status" value="1"/>
</dbReference>
<dbReference type="GO" id="GO:0004519">
    <property type="term" value="F:endonuclease activity"/>
    <property type="evidence" value="ECO:0007669"/>
    <property type="project" value="InterPro"/>
</dbReference>
<proteinExistence type="predicted"/>
<dbReference type="Pfam" id="PF13481">
    <property type="entry name" value="AAA_25"/>
    <property type="match status" value="1"/>
</dbReference>
<dbReference type="Gene3D" id="2.170.16.10">
    <property type="entry name" value="Hedgehog/Intein (Hint) domain"/>
    <property type="match status" value="1"/>
</dbReference>
<dbReference type="EMBL" id="DAAXRP010000013">
    <property type="protein sequence ID" value="HAG2283310.1"/>
    <property type="molecule type" value="Genomic_DNA"/>
</dbReference>
<dbReference type="Pfam" id="PF13155">
    <property type="entry name" value="Toprim_2"/>
    <property type="match status" value="1"/>
</dbReference>
<protein>
    <submittedName>
        <fullName evidence="4">AAA family ATPase</fullName>
    </submittedName>
</protein>
<reference evidence="4" key="2">
    <citation type="submission" date="2020-02" db="EMBL/GenBank/DDBJ databases">
        <authorList>
            <consortium name="NCBI Pathogen Detection Project"/>
        </authorList>
    </citation>
    <scope>NUCLEOTIDE SEQUENCE</scope>
    <source>
        <strain evidence="4">MA.CK_94/00001630</strain>
    </source>
</reference>
<dbReference type="InterPro" id="IPR027032">
    <property type="entry name" value="Twinkle-like"/>
</dbReference>
<dbReference type="PROSITE" id="PS51199">
    <property type="entry name" value="SF4_HELICASE"/>
    <property type="match status" value="1"/>
</dbReference>
<reference evidence="4" key="1">
    <citation type="journal article" date="2018" name="Genome Biol.">
        <title>SKESA: strategic k-mer extension for scrupulous assemblies.</title>
        <authorList>
            <person name="Souvorov A."/>
            <person name="Agarwala R."/>
            <person name="Lipman D.J."/>
        </authorList>
    </citation>
    <scope>NUCLEOTIDE SEQUENCE</scope>
    <source>
        <strain evidence="4">MA.CK_94/00001630</strain>
    </source>
</reference>
<dbReference type="SUPFAM" id="SSF55608">
    <property type="entry name" value="Homing endonucleases"/>
    <property type="match status" value="1"/>
</dbReference>
<dbReference type="GO" id="GO:0006260">
    <property type="term" value="P:DNA replication"/>
    <property type="evidence" value="ECO:0007669"/>
    <property type="project" value="InterPro"/>
</dbReference>
<name>A0A759YHX4_SALER</name>
<dbReference type="InterPro" id="IPR027434">
    <property type="entry name" value="Homing_endonucl"/>
</dbReference>
<dbReference type="Gene3D" id="3.10.28.10">
    <property type="entry name" value="Homing endonucleases"/>
    <property type="match status" value="1"/>
</dbReference>
<dbReference type="InterPro" id="IPR027417">
    <property type="entry name" value="P-loop_NTPase"/>
</dbReference>
<evidence type="ECO:0000259" key="3">
    <source>
        <dbReference type="PROSITE" id="PS51199"/>
    </source>
</evidence>
<evidence type="ECO:0000259" key="2">
    <source>
        <dbReference type="PROSITE" id="PS50819"/>
    </source>
</evidence>
<accession>A0A759YHX4</accession>
<dbReference type="GO" id="GO:0005524">
    <property type="term" value="F:ATP binding"/>
    <property type="evidence" value="ECO:0007669"/>
    <property type="project" value="InterPro"/>
</dbReference>
<evidence type="ECO:0000313" key="4">
    <source>
        <dbReference type="EMBL" id="HAG2283310.1"/>
    </source>
</evidence>
<dbReference type="InterPro" id="IPR034154">
    <property type="entry name" value="TOPRIM_DnaG/twinkle"/>
</dbReference>
<dbReference type="InterPro" id="IPR007694">
    <property type="entry name" value="DNA_helicase_DnaB-like_C"/>
</dbReference>
<dbReference type="GO" id="GO:0003697">
    <property type="term" value="F:single-stranded DNA binding"/>
    <property type="evidence" value="ECO:0007669"/>
    <property type="project" value="InterPro"/>
</dbReference>
<dbReference type="PANTHER" id="PTHR12873:SF0">
    <property type="entry name" value="TWINKLE MTDNA HELICASE"/>
    <property type="match status" value="1"/>
</dbReference>
<dbReference type="SUPFAM" id="SSF57783">
    <property type="entry name" value="Zinc beta-ribbon"/>
    <property type="match status" value="1"/>
</dbReference>
<dbReference type="InterPro" id="IPR004042">
    <property type="entry name" value="Intein_endonuc_central"/>
</dbReference>
<dbReference type="GO" id="GO:0043139">
    <property type="term" value="F:5'-3' DNA helicase activity"/>
    <property type="evidence" value="ECO:0007669"/>
    <property type="project" value="InterPro"/>
</dbReference>